<dbReference type="KEGG" id="pti:PHATRDRAFT_35490"/>
<sequence>MLDLSFYRFFEEYGTTQDGEFTSITKRCLATLSYGVLTPAGGGRPCYNCLYILPPAQQDRILKIVQWFLSKSLNVANKTWLKLTPDVLKYWQPASAIVAPATPVGSDSRKSFVESAAAKFWKTIKNHSVTWNTNICMKLRIHGVQLVLDPDYLPQTVDETDAFVEMQNFVFGVFNDILLPPRVRGILHRHVNELDAQAVYRNLVDLYGKGINAQITATAIETKLTLYLFTTSNPPSPDTNEDPQWTPLLMAHRQILRHFLHWQASLERQKGSPLENSELVALTSGDFILYRRSALGQVSNVPATTSPSLNNQLSTSAKAQSAVDEFKRGVKRDKTHYPILKDDRYWDNFYRSFVVTAVSHNVEKVLDPSYAPTDPSEKSLFEEQKKFVYSALEHTLQTDMVKNLVREHSFDFNAQEVFRRVVKHYTESASAKIGSSNTLAYLTTAKYGTSWTGTVEGFILHWKNHLRIYNDMVPMAEQLPKQLCLSLLENAVHDIPEFRQIKITATLDLAKGGTPLNYKGYLSLLLASASLYNKGNNLSNSRSAKSKRSAFLTDLSYDQPDFTEDNGIDYDIDLSPAAIYEANAHNRKASPSGHRSCNPATNRKRPYIPREMWNQLSDDAKAILQGLSAPDKGPNCSGNVSQRALEANTHTQTIILMMPKPFSKIPTSPPMCVF</sequence>
<dbReference type="Proteomes" id="UP000000759">
    <property type="component" value="Chromosome 8"/>
</dbReference>
<evidence type="ECO:0000256" key="1">
    <source>
        <dbReference type="SAM" id="MobiDB-lite"/>
    </source>
</evidence>
<name>B7FZJ9_PHATC</name>
<keyword evidence="3" id="KW-1185">Reference proteome</keyword>
<accession>B7FZJ9</accession>
<feature type="region of interest" description="Disordered" evidence="1">
    <location>
        <begin position="585"/>
        <end position="604"/>
    </location>
</feature>
<protein>
    <submittedName>
        <fullName evidence="2">Uncharacterized protein</fullName>
    </submittedName>
</protein>
<dbReference type="AlphaFoldDB" id="B7FZJ9"/>
<proteinExistence type="predicted"/>
<evidence type="ECO:0000313" key="2">
    <source>
        <dbReference type="EMBL" id="EEC48350.1"/>
    </source>
</evidence>
<dbReference type="EMBL" id="CM000611">
    <property type="protein sequence ID" value="EEC48350.1"/>
    <property type="molecule type" value="Genomic_DNA"/>
</dbReference>
<dbReference type="RefSeq" id="XP_002180159.1">
    <property type="nucleotide sequence ID" value="XM_002180123.1"/>
</dbReference>
<dbReference type="GeneID" id="7200757"/>
<dbReference type="InParanoid" id="B7FZJ9"/>
<organism evidence="2 3">
    <name type="scientific">Phaeodactylum tricornutum (strain CCAP 1055/1)</name>
    <dbReference type="NCBI Taxonomy" id="556484"/>
    <lineage>
        <taxon>Eukaryota</taxon>
        <taxon>Sar</taxon>
        <taxon>Stramenopiles</taxon>
        <taxon>Ochrophyta</taxon>
        <taxon>Bacillariophyta</taxon>
        <taxon>Bacillariophyceae</taxon>
        <taxon>Bacillariophycidae</taxon>
        <taxon>Naviculales</taxon>
        <taxon>Phaeodactylaceae</taxon>
        <taxon>Phaeodactylum</taxon>
    </lineage>
</organism>
<dbReference type="PaxDb" id="2850-Phatr35490"/>
<gene>
    <name evidence="2" type="ORF">PHATRDRAFT_35490</name>
</gene>
<evidence type="ECO:0000313" key="3">
    <source>
        <dbReference type="Proteomes" id="UP000000759"/>
    </source>
</evidence>
<reference evidence="3" key="2">
    <citation type="submission" date="2008-08" db="EMBL/GenBank/DDBJ databases">
        <authorList>
            <consortium name="Diatom Consortium"/>
            <person name="Grigoriev I."/>
            <person name="Grimwood J."/>
            <person name="Kuo A."/>
            <person name="Otillar R.P."/>
            <person name="Salamov A."/>
            <person name="Detter J.C."/>
            <person name="Lindquist E."/>
            <person name="Shapiro H."/>
            <person name="Lucas S."/>
            <person name="Glavina del Rio T."/>
            <person name="Pitluck S."/>
            <person name="Rokhsar D."/>
            <person name="Bowler C."/>
        </authorList>
    </citation>
    <scope>GENOME REANNOTATION</scope>
    <source>
        <strain evidence="3">CCAP 1055/1</strain>
    </source>
</reference>
<reference evidence="2 3" key="1">
    <citation type="journal article" date="2008" name="Nature">
        <title>The Phaeodactylum genome reveals the evolutionary history of diatom genomes.</title>
        <authorList>
            <person name="Bowler C."/>
            <person name="Allen A.E."/>
            <person name="Badger J.H."/>
            <person name="Grimwood J."/>
            <person name="Jabbari K."/>
            <person name="Kuo A."/>
            <person name="Maheswari U."/>
            <person name="Martens C."/>
            <person name="Maumus F."/>
            <person name="Otillar R.P."/>
            <person name="Rayko E."/>
            <person name="Salamov A."/>
            <person name="Vandepoele K."/>
            <person name="Beszteri B."/>
            <person name="Gruber A."/>
            <person name="Heijde M."/>
            <person name="Katinka M."/>
            <person name="Mock T."/>
            <person name="Valentin K."/>
            <person name="Verret F."/>
            <person name="Berges J.A."/>
            <person name="Brownlee C."/>
            <person name="Cadoret J.P."/>
            <person name="Chiovitti A."/>
            <person name="Choi C.J."/>
            <person name="Coesel S."/>
            <person name="De Martino A."/>
            <person name="Detter J.C."/>
            <person name="Durkin C."/>
            <person name="Falciatore A."/>
            <person name="Fournet J."/>
            <person name="Haruta M."/>
            <person name="Huysman M.J."/>
            <person name="Jenkins B.D."/>
            <person name="Jiroutova K."/>
            <person name="Jorgensen R.E."/>
            <person name="Joubert Y."/>
            <person name="Kaplan A."/>
            <person name="Kroger N."/>
            <person name="Kroth P.G."/>
            <person name="La Roche J."/>
            <person name="Lindquist E."/>
            <person name="Lommer M."/>
            <person name="Martin-Jezequel V."/>
            <person name="Lopez P.J."/>
            <person name="Lucas S."/>
            <person name="Mangogna M."/>
            <person name="McGinnis K."/>
            <person name="Medlin L.K."/>
            <person name="Montsant A."/>
            <person name="Oudot-Le Secq M.P."/>
            <person name="Napoli C."/>
            <person name="Obornik M."/>
            <person name="Parker M.S."/>
            <person name="Petit J.L."/>
            <person name="Porcel B.M."/>
            <person name="Poulsen N."/>
            <person name="Robison M."/>
            <person name="Rychlewski L."/>
            <person name="Rynearson T.A."/>
            <person name="Schmutz J."/>
            <person name="Shapiro H."/>
            <person name="Siaut M."/>
            <person name="Stanley M."/>
            <person name="Sussman M.R."/>
            <person name="Taylor A.R."/>
            <person name="Vardi A."/>
            <person name="von Dassow P."/>
            <person name="Vyverman W."/>
            <person name="Willis A."/>
            <person name="Wyrwicz L.S."/>
            <person name="Rokhsar D.S."/>
            <person name="Weissenbach J."/>
            <person name="Armbrust E.V."/>
            <person name="Green B.R."/>
            <person name="Van de Peer Y."/>
            <person name="Grigoriev I.V."/>
        </authorList>
    </citation>
    <scope>NUCLEOTIDE SEQUENCE [LARGE SCALE GENOMIC DNA]</scope>
    <source>
        <strain evidence="2 3">CCAP 1055/1</strain>
    </source>
</reference>